<evidence type="ECO:0000256" key="1">
    <source>
        <dbReference type="ARBA" id="ARBA00022490"/>
    </source>
</evidence>
<dbReference type="EMBL" id="JADEYS010000005">
    <property type="protein sequence ID" value="MBE9396971.1"/>
    <property type="molecule type" value="Genomic_DNA"/>
</dbReference>
<dbReference type="PANTHER" id="PTHR30592">
    <property type="entry name" value="FORMATE DEHYDROGENASE"/>
    <property type="match status" value="1"/>
</dbReference>
<protein>
    <recommendedName>
        <fullName evidence="3">Sulfur carrier protein FdhD</fullName>
    </recommendedName>
</protein>
<evidence type="ECO:0000256" key="2">
    <source>
        <dbReference type="ARBA" id="ARBA00023150"/>
    </source>
</evidence>
<dbReference type="InterPro" id="IPR016193">
    <property type="entry name" value="Cytidine_deaminase-like"/>
</dbReference>
<comment type="caution">
    <text evidence="4">The sequence shown here is derived from an EMBL/GenBank/DDBJ whole genome shotgun (WGS) entry which is preliminary data.</text>
</comment>
<proteinExistence type="inferred from homology"/>
<keyword evidence="2 3" id="KW-0501">Molybdenum cofactor biosynthesis</keyword>
<dbReference type="InterPro" id="IPR003786">
    <property type="entry name" value="FdhD"/>
</dbReference>
<dbReference type="HAMAP" id="MF_00187">
    <property type="entry name" value="FdhD"/>
    <property type="match status" value="1"/>
</dbReference>
<dbReference type="PANTHER" id="PTHR30592:SF1">
    <property type="entry name" value="SULFUR CARRIER PROTEIN FDHD"/>
    <property type="match status" value="1"/>
</dbReference>
<feature type="binding site" evidence="3">
    <location>
        <begin position="269"/>
        <end position="274"/>
    </location>
    <ligand>
        <name>Mo-bis(molybdopterin guanine dinucleotide)</name>
        <dbReference type="ChEBI" id="CHEBI:60539"/>
    </ligand>
</feature>
<comment type="function">
    <text evidence="3">Required for formate dehydrogenase (FDH) activity. Acts as a sulfur carrier protein that transfers sulfur from IscS to the molybdenum cofactor prior to its insertion into FDH.</text>
</comment>
<dbReference type="GO" id="GO:0005737">
    <property type="term" value="C:cytoplasm"/>
    <property type="evidence" value="ECO:0007669"/>
    <property type="project" value="UniProtKB-SubCell"/>
</dbReference>
<dbReference type="GO" id="GO:0097163">
    <property type="term" value="F:sulfur carrier activity"/>
    <property type="evidence" value="ECO:0007669"/>
    <property type="project" value="UniProtKB-UniRule"/>
</dbReference>
<dbReference type="AlphaFoldDB" id="A0A8J7K6I9"/>
<sequence length="284" mass="30929">MAARPVQHAKREQPPTEQDRCYVSVSVERFQQDGNTQADDLIAQEVPVALIYNGISHVVMMASPSDLEDFAVGFSLSEGIIEQVAEVYDIVVQYDPENLLAGVEVHLSIAAQRQMELKKRRRNLTGRTGCGLCGAESLQEVMRPVGHVEAQPLVEGQAVEAAVAALAKHQPLQAMTGAFHGAAWCDGQGNILQLREDIGRHNALDKLLGYLRRSEIELNTGFVLVSSRASYEMVYKSSRCGVATLVAVSAPTALALKMAQEAGLNLIGFARPGRHVVYHRATEE</sequence>
<dbReference type="GO" id="GO:0006777">
    <property type="term" value="P:Mo-molybdopterin cofactor biosynthetic process"/>
    <property type="evidence" value="ECO:0007669"/>
    <property type="project" value="UniProtKB-UniRule"/>
</dbReference>
<organism evidence="4 5">
    <name type="scientific">Pontibacterium sinense</name>
    <dbReference type="NCBI Taxonomy" id="2781979"/>
    <lineage>
        <taxon>Bacteria</taxon>
        <taxon>Pseudomonadati</taxon>
        <taxon>Pseudomonadota</taxon>
        <taxon>Gammaproteobacteria</taxon>
        <taxon>Oceanospirillales</taxon>
        <taxon>Oceanospirillaceae</taxon>
        <taxon>Pontibacterium</taxon>
    </lineage>
</organism>
<dbReference type="Gene3D" id="3.40.140.10">
    <property type="entry name" value="Cytidine Deaminase, domain 2"/>
    <property type="match status" value="1"/>
</dbReference>
<comment type="subcellular location">
    <subcellularLocation>
        <location evidence="3">Cytoplasm</location>
    </subcellularLocation>
</comment>
<dbReference type="Gene3D" id="3.10.20.10">
    <property type="match status" value="1"/>
</dbReference>
<evidence type="ECO:0000256" key="3">
    <source>
        <dbReference type="HAMAP-Rule" id="MF_00187"/>
    </source>
</evidence>
<evidence type="ECO:0000313" key="4">
    <source>
        <dbReference type="EMBL" id="MBE9396971.1"/>
    </source>
</evidence>
<reference evidence="4" key="1">
    <citation type="submission" date="2020-10" db="EMBL/GenBank/DDBJ databases">
        <title>Bacterium isolated from coastal waters sediment.</title>
        <authorList>
            <person name="Chen R.-J."/>
            <person name="Lu D.-C."/>
            <person name="Zhu K.-L."/>
            <person name="Du Z.-J."/>
        </authorList>
    </citation>
    <scope>NUCLEOTIDE SEQUENCE</scope>
    <source>
        <strain evidence="4">N1Y112</strain>
    </source>
</reference>
<dbReference type="Proteomes" id="UP000640333">
    <property type="component" value="Unassembled WGS sequence"/>
</dbReference>
<feature type="active site" description="Cysteine persulfide intermediate" evidence="3">
    <location>
        <position position="130"/>
    </location>
</feature>
<evidence type="ECO:0000313" key="5">
    <source>
        <dbReference type="Proteomes" id="UP000640333"/>
    </source>
</evidence>
<accession>A0A8J7K6I9</accession>
<name>A0A8J7K6I9_9GAMM</name>
<dbReference type="GO" id="GO:0016783">
    <property type="term" value="F:sulfurtransferase activity"/>
    <property type="evidence" value="ECO:0007669"/>
    <property type="project" value="InterPro"/>
</dbReference>
<keyword evidence="1 3" id="KW-0963">Cytoplasm</keyword>
<gene>
    <name evidence="3 4" type="primary">fdhD</name>
    <name evidence="4" type="ORF">IOQ59_06820</name>
</gene>
<keyword evidence="5" id="KW-1185">Reference proteome</keyword>
<comment type="similarity">
    <text evidence="3">Belongs to the FdhD family.</text>
</comment>
<dbReference type="NCBIfam" id="TIGR00129">
    <property type="entry name" value="fdhD_narQ"/>
    <property type="match status" value="1"/>
</dbReference>
<dbReference type="Pfam" id="PF02634">
    <property type="entry name" value="FdhD-NarQ"/>
    <property type="match status" value="1"/>
</dbReference>
<dbReference type="PIRSF" id="PIRSF015626">
    <property type="entry name" value="FdhD"/>
    <property type="match status" value="1"/>
</dbReference>
<dbReference type="SUPFAM" id="SSF53927">
    <property type="entry name" value="Cytidine deaminase-like"/>
    <property type="match status" value="1"/>
</dbReference>